<gene>
    <name evidence="2" type="ORF">PUN28_012474</name>
</gene>
<comment type="caution">
    <text evidence="2">The sequence shown here is derived from an EMBL/GenBank/DDBJ whole genome shotgun (WGS) entry which is preliminary data.</text>
</comment>
<sequence length="56" mass="5789">MRGRGTPRGEKRKGERKGISGPLNSGNLISSTTRGGGGGGGRRGGGEYPLRFSSRD</sequence>
<dbReference type="Proteomes" id="UP001430953">
    <property type="component" value="Unassembled WGS sequence"/>
</dbReference>
<feature type="region of interest" description="Disordered" evidence="1">
    <location>
        <begin position="1"/>
        <end position="56"/>
    </location>
</feature>
<evidence type="ECO:0000313" key="3">
    <source>
        <dbReference type="Proteomes" id="UP001430953"/>
    </source>
</evidence>
<accession>A0AAW2FE75</accession>
<protein>
    <submittedName>
        <fullName evidence="2">Uncharacterized protein</fullName>
    </submittedName>
</protein>
<proteinExistence type="predicted"/>
<evidence type="ECO:0000313" key="2">
    <source>
        <dbReference type="EMBL" id="KAL0113335.1"/>
    </source>
</evidence>
<feature type="compositionally biased region" description="Gly residues" evidence="1">
    <location>
        <begin position="34"/>
        <end position="47"/>
    </location>
</feature>
<keyword evidence="3" id="KW-1185">Reference proteome</keyword>
<name>A0AAW2FE75_9HYME</name>
<dbReference type="AlphaFoldDB" id="A0AAW2FE75"/>
<organism evidence="2 3">
    <name type="scientific">Cardiocondyla obscurior</name>
    <dbReference type="NCBI Taxonomy" id="286306"/>
    <lineage>
        <taxon>Eukaryota</taxon>
        <taxon>Metazoa</taxon>
        <taxon>Ecdysozoa</taxon>
        <taxon>Arthropoda</taxon>
        <taxon>Hexapoda</taxon>
        <taxon>Insecta</taxon>
        <taxon>Pterygota</taxon>
        <taxon>Neoptera</taxon>
        <taxon>Endopterygota</taxon>
        <taxon>Hymenoptera</taxon>
        <taxon>Apocrita</taxon>
        <taxon>Aculeata</taxon>
        <taxon>Formicoidea</taxon>
        <taxon>Formicidae</taxon>
        <taxon>Myrmicinae</taxon>
        <taxon>Cardiocondyla</taxon>
    </lineage>
</organism>
<dbReference type="EMBL" id="JADYXP020000012">
    <property type="protein sequence ID" value="KAL0113335.1"/>
    <property type="molecule type" value="Genomic_DNA"/>
</dbReference>
<feature type="compositionally biased region" description="Polar residues" evidence="1">
    <location>
        <begin position="22"/>
        <end position="33"/>
    </location>
</feature>
<reference evidence="2 3" key="1">
    <citation type="submission" date="2023-03" db="EMBL/GenBank/DDBJ databases">
        <title>High recombination rates correlate with genetic variation in Cardiocondyla obscurior ants.</title>
        <authorList>
            <person name="Errbii M."/>
        </authorList>
    </citation>
    <scope>NUCLEOTIDE SEQUENCE [LARGE SCALE GENOMIC DNA]</scope>
    <source>
        <strain evidence="2">Alpha-2009</strain>
        <tissue evidence="2">Whole body</tissue>
    </source>
</reference>
<evidence type="ECO:0000256" key="1">
    <source>
        <dbReference type="SAM" id="MobiDB-lite"/>
    </source>
</evidence>
<feature type="compositionally biased region" description="Basic and acidic residues" evidence="1">
    <location>
        <begin position="7"/>
        <end position="18"/>
    </location>
</feature>